<protein>
    <recommendedName>
        <fullName evidence="1">C2H2-type domain-containing protein</fullName>
    </recommendedName>
</protein>
<feature type="domain" description="C2H2-type" evidence="1">
    <location>
        <begin position="346"/>
        <end position="368"/>
    </location>
</feature>
<dbReference type="PROSITE" id="PS00028">
    <property type="entry name" value="ZINC_FINGER_C2H2_1"/>
    <property type="match status" value="1"/>
</dbReference>
<reference key="2">
    <citation type="submission" date="2011-10" db="EMBL/GenBank/DDBJ databases">
        <title>The genome and transcriptome sequence of Clonorchis sinensis provide insights into the carcinogenic liver fluke.</title>
        <authorList>
            <person name="Wang X."/>
            <person name="Huang Y."/>
            <person name="Chen W."/>
            <person name="Liu H."/>
            <person name="Guo L."/>
            <person name="Chen Y."/>
            <person name="Luo F."/>
            <person name="Zhou W."/>
            <person name="Sun J."/>
            <person name="Mao Q."/>
            <person name="Liang P."/>
            <person name="Zhou C."/>
            <person name="Tian Y."/>
            <person name="Men J."/>
            <person name="Lv X."/>
            <person name="Huang L."/>
            <person name="Zhou J."/>
            <person name="Hu Y."/>
            <person name="Li R."/>
            <person name="Zhang F."/>
            <person name="Lei H."/>
            <person name="Li X."/>
            <person name="Hu X."/>
            <person name="Liang C."/>
            <person name="Xu J."/>
            <person name="Wu Z."/>
            <person name="Yu X."/>
        </authorList>
    </citation>
    <scope>NUCLEOTIDE SEQUENCE</scope>
    <source>
        <strain>Henan</strain>
    </source>
</reference>
<proteinExistence type="predicted"/>
<feature type="non-terminal residue" evidence="2">
    <location>
        <position position="1"/>
    </location>
</feature>
<dbReference type="CDD" id="cd10442">
    <property type="entry name" value="GIY-YIG_PLEs"/>
    <property type="match status" value="1"/>
</dbReference>
<evidence type="ECO:0000259" key="1">
    <source>
        <dbReference type="PROSITE" id="PS00028"/>
    </source>
</evidence>
<dbReference type="Proteomes" id="UP000008909">
    <property type="component" value="Unassembled WGS sequence"/>
</dbReference>
<dbReference type="AlphaFoldDB" id="G7YIZ8"/>
<keyword evidence="3" id="KW-1185">Reference proteome</keyword>
<reference evidence="2" key="1">
    <citation type="journal article" date="2011" name="Genome Biol.">
        <title>The draft genome of the carcinogenic human liver fluke Clonorchis sinensis.</title>
        <authorList>
            <person name="Wang X."/>
            <person name="Chen W."/>
            <person name="Huang Y."/>
            <person name="Sun J."/>
            <person name="Men J."/>
            <person name="Liu H."/>
            <person name="Luo F."/>
            <person name="Guo L."/>
            <person name="Lv X."/>
            <person name="Deng C."/>
            <person name="Zhou C."/>
            <person name="Fan Y."/>
            <person name="Li X."/>
            <person name="Huang L."/>
            <person name="Hu Y."/>
            <person name="Liang C."/>
            <person name="Hu X."/>
            <person name="Xu J."/>
            <person name="Yu X."/>
        </authorList>
    </citation>
    <scope>NUCLEOTIDE SEQUENCE [LARGE SCALE GENOMIC DNA]</scope>
    <source>
        <strain evidence="2">Henan</strain>
    </source>
</reference>
<gene>
    <name evidence="2" type="ORF">CLF_109134</name>
</gene>
<dbReference type="EMBL" id="DF143380">
    <property type="protein sequence ID" value="GAA52931.1"/>
    <property type="molecule type" value="Genomic_DNA"/>
</dbReference>
<dbReference type="InterPro" id="IPR035901">
    <property type="entry name" value="GIY-YIG_endonuc_sf"/>
</dbReference>
<evidence type="ECO:0000313" key="3">
    <source>
        <dbReference type="Proteomes" id="UP000008909"/>
    </source>
</evidence>
<dbReference type="InterPro" id="IPR013087">
    <property type="entry name" value="Znf_C2H2_type"/>
</dbReference>
<name>G7YIZ8_CLOSI</name>
<organism evidence="2 3">
    <name type="scientific">Clonorchis sinensis</name>
    <name type="common">Chinese liver fluke</name>
    <dbReference type="NCBI Taxonomy" id="79923"/>
    <lineage>
        <taxon>Eukaryota</taxon>
        <taxon>Metazoa</taxon>
        <taxon>Spiralia</taxon>
        <taxon>Lophotrochozoa</taxon>
        <taxon>Platyhelminthes</taxon>
        <taxon>Trematoda</taxon>
        <taxon>Digenea</taxon>
        <taxon>Opisthorchiida</taxon>
        <taxon>Opisthorchiata</taxon>
        <taxon>Opisthorchiidae</taxon>
        <taxon>Clonorchis</taxon>
    </lineage>
</organism>
<evidence type="ECO:0000313" key="2">
    <source>
        <dbReference type="EMBL" id="GAA52931.1"/>
    </source>
</evidence>
<dbReference type="Gene3D" id="3.40.1440.10">
    <property type="entry name" value="GIY-YIG endonuclease"/>
    <property type="match status" value="1"/>
</dbReference>
<accession>G7YIZ8</accession>
<sequence>TVLYRQNPSEMDKPLKIHGLPWFGIVLPVGENRLPLRALFAHSRAEWKPPTGRQSATWQRSLKALYSNLIRVYNCRLPGYRSQDSDHQGQTPRMISQYRSRFDEQTSFSSPPLRIHPPHLVDLRAQDPHFDDNDICCSAECFYRRFTNLMPHFDRPPSAVTVLRGESHLMAQVTLPYKLSRKRGTSSLGSLSRFRMAQLALNRLKFIIEPTHWKPHFGSVHPKCMRKLPLTEHCELYQKEGGGWNSRDDAKLLTPPGTVRRRVIELLKLDISGDRNIAVSRQTDSDVFRMMRGPRQRPSTAREVFNQLANIRVGFQRGNTLRSALVQLKDRLQANRTRDCVYKIKCSDCIKVYIGQTARELHTRIGEHKRKINKPPRNADEYRALLKDSAIVEHALDTGHKIDLENVEVFQATTTVHITETDG</sequence>